<comment type="caution">
    <text evidence="2">The sequence shown here is derived from an EMBL/GenBank/DDBJ whole genome shotgun (WGS) entry which is preliminary data.</text>
</comment>
<evidence type="ECO:0000313" key="2">
    <source>
        <dbReference type="EMBL" id="KOA42672.1"/>
    </source>
</evidence>
<evidence type="ECO:0000313" key="3">
    <source>
        <dbReference type="Proteomes" id="UP000037193"/>
    </source>
</evidence>
<dbReference type="EMBL" id="AVQD01000004">
    <property type="protein sequence ID" value="KOA42672.1"/>
    <property type="molecule type" value="Genomic_DNA"/>
</dbReference>
<dbReference type="AlphaFoldDB" id="A0A0L7B5B2"/>
<gene>
    <name evidence="2" type="ORF">BBM1128_02850</name>
</gene>
<proteinExistence type="predicted"/>
<evidence type="ECO:0000256" key="1">
    <source>
        <dbReference type="SAM" id="MobiDB-lite"/>
    </source>
</evidence>
<protein>
    <submittedName>
        <fullName evidence="2">Uncharacterized protein</fullName>
    </submittedName>
</protein>
<feature type="compositionally biased region" description="Polar residues" evidence="1">
    <location>
        <begin position="7"/>
        <end position="22"/>
    </location>
</feature>
<reference evidence="2 3" key="1">
    <citation type="journal article" date="2015" name="Int J Genomics">
        <title>Comparative Genomics Revealed Genetic Diversity and Species/Strain-Level Differences in Carbohydrate Metabolism of Three Probiotic Bifidobacterial Species.</title>
        <authorList>
            <person name="Odamaki T."/>
            <person name="Horigome A."/>
            <person name="Sugahara H."/>
            <person name="Hashikura N."/>
            <person name="Minami J."/>
            <person name="Xiao J.Z."/>
            <person name="Abe F."/>
        </authorList>
    </citation>
    <scope>NUCLEOTIDE SEQUENCE [LARGE SCALE GENOMIC DNA]</scope>
    <source>
        <strain evidence="2 3">MCC 1128</strain>
    </source>
</reference>
<dbReference type="Proteomes" id="UP000037193">
    <property type="component" value="Unassembled WGS sequence"/>
</dbReference>
<sequence>MGGAASWASSAETKFKQAQASTRNAYESRMTEGLADIAQALFQIDLRLDRLEKKLDGRG</sequence>
<accession>A0A0L7B5B2</accession>
<organism evidence="2 3">
    <name type="scientific">Bifidobacterium breve MCC 1128</name>
    <dbReference type="NCBI Taxonomy" id="1365965"/>
    <lineage>
        <taxon>Bacteria</taxon>
        <taxon>Bacillati</taxon>
        <taxon>Actinomycetota</taxon>
        <taxon>Actinomycetes</taxon>
        <taxon>Bifidobacteriales</taxon>
        <taxon>Bifidobacteriaceae</taxon>
        <taxon>Bifidobacterium</taxon>
    </lineage>
</organism>
<name>A0A0L7B5B2_BIFBR</name>
<feature type="region of interest" description="Disordered" evidence="1">
    <location>
        <begin position="1"/>
        <end position="22"/>
    </location>
</feature>
<dbReference type="PATRIC" id="fig|1365965.3.peg.575"/>